<geneLocation type="mitochondrion" evidence="2"/>
<dbReference type="EMBL" id="MN151339">
    <property type="protein sequence ID" value="QOI72762.1"/>
    <property type="molecule type" value="Genomic_DNA"/>
</dbReference>
<keyword evidence="1" id="KW-0812">Transmembrane</keyword>
<protein>
    <submittedName>
        <fullName evidence="2">NADH dehydrogenase subunit 4L</fullName>
    </submittedName>
</protein>
<feature type="transmembrane region" description="Helical" evidence="1">
    <location>
        <begin position="6"/>
        <end position="31"/>
    </location>
</feature>
<sequence>MLNLYFYVSLIVLFGVFCLVSFKFISVLILLENINILILVYIFLNSFNTINPLFLIFMVIVTIEVTLSLVSLTRVWDCDSLVY</sequence>
<keyword evidence="2" id="KW-0496">Mitochondrion</keyword>
<name>A0A7L8ZRD9_9PLAT</name>
<dbReference type="InterPro" id="IPR009356">
    <property type="entry name" value="NAD_DH_su4L"/>
</dbReference>
<accession>A0A7L8ZRD9</accession>
<dbReference type="Pfam" id="PF06235">
    <property type="entry name" value="NAD4L"/>
    <property type="match status" value="1"/>
</dbReference>
<evidence type="ECO:0000256" key="1">
    <source>
        <dbReference type="SAM" id="Phobius"/>
    </source>
</evidence>
<keyword evidence="1" id="KW-0472">Membrane</keyword>
<organism evidence="2">
    <name type="scientific">Thaparocleidus varicus</name>
    <dbReference type="NCBI Taxonomy" id="341076"/>
    <lineage>
        <taxon>Eukaryota</taxon>
        <taxon>Metazoa</taxon>
        <taxon>Spiralia</taxon>
        <taxon>Lophotrochozoa</taxon>
        <taxon>Platyhelminthes</taxon>
        <taxon>Monogenea</taxon>
        <taxon>Monopisthocotylea</taxon>
        <taxon>Dactylogyridea</taxon>
        <taxon>Ancylodiscoididae</taxon>
        <taxon>Thaparocleidus</taxon>
    </lineage>
</organism>
<proteinExistence type="predicted"/>
<dbReference type="AlphaFoldDB" id="A0A7L8ZRD9"/>
<gene>
    <name evidence="2" type="primary">nad4L</name>
</gene>
<keyword evidence="1" id="KW-1133">Transmembrane helix</keyword>
<evidence type="ECO:0000313" key="2">
    <source>
        <dbReference type="EMBL" id="QOI72762.1"/>
    </source>
</evidence>
<reference evidence="2" key="1">
    <citation type="journal article" date="2019" name="Int. J. Mol. Sci.">
        <title>Mitochondrial Genomes of Two Thaparocleidus Species (Platyhelminthes: Monogenea) Reveal the First rRNA Gene Rearrangement among the Neodermata.</title>
        <authorList>
            <person name="Zhang D."/>
            <person name="Zou H."/>
            <person name="Jakovlic I."/>
            <person name="Wu S.G."/>
            <person name="Li M."/>
            <person name="Zhang J."/>
            <person name="Chen R."/>
            <person name="Li W.X."/>
            <person name="Wang G.T."/>
        </authorList>
    </citation>
    <scope>NUCLEOTIDE SEQUENCE</scope>
</reference>